<sequence>MKITKYIAIACAIISLASCDDWLGNKPKGYTIPETYADYEKLMANQSLFNVLDPYLVYFTDDPMMVEKGETTVEWFEYIGKKDHERNIFSFQPGQVYTPGNSDAIWEDAYSNIFNYNAIINNVLSSTGGSDANKRRLQAEALVGRAFEYLCLINVYGKHYDASTAATDYGVPLVLSEEVGGGKYKRHTVAEVYEQIKEDLETASASLADKRSFPFYPTKNACYSVLSRMYLYMGNYSEALKYANMILSDPQNIQLIEYKNYKKIDGTQWRNIVTDDENETQFPDGQYGFPSPEQLYTRYVRNHTFNSVAESEDLRQAFAKNTDTEAGEVDLREDLFFRSDCMNRGAGMEYFKGYTVYTAWIQINAGTSIPEMLLTAAECEARVGSTSKAIGYLNTLRASRIKNHIAYNAADYTDKQKALQLVLDERRCEFAMIGYMRYVDLRRLNKEPQFAKTIVHKVGNETWELPANDPRYIMPVPQNVLEYNPDIPQYER</sequence>
<keyword evidence="4" id="KW-0472">Membrane</keyword>
<evidence type="ECO:0000256" key="3">
    <source>
        <dbReference type="ARBA" id="ARBA00022729"/>
    </source>
</evidence>
<proteinExistence type="inferred from homology"/>
<evidence type="ECO:0000256" key="5">
    <source>
        <dbReference type="ARBA" id="ARBA00023237"/>
    </source>
</evidence>
<name>A0A6H0KHQ5_9BACE</name>
<reference evidence="8 9" key="1">
    <citation type="submission" date="2020-03" db="EMBL/GenBank/DDBJ databases">
        <title>Genomic analysis of Bacteroides faecium CBA7301.</title>
        <authorList>
            <person name="Kim J."/>
            <person name="Roh S.W."/>
        </authorList>
    </citation>
    <scope>NUCLEOTIDE SEQUENCE [LARGE SCALE GENOMIC DNA]</scope>
    <source>
        <strain evidence="8 9">CBA7301</strain>
    </source>
</reference>
<dbReference type="AlphaFoldDB" id="A0A6H0KHQ5"/>
<dbReference type="Pfam" id="PF14322">
    <property type="entry name" value="SusD-like_3"/>
    <property type="match status" value="1"/>
</dbReference>
<dbReference type="InterPro" id="IPR012944">
    <property type="entry name" value="SusD_RagB_dom"/>
</dbReference>
<organism evidence="8 9">
    <name type="scientific">Bacteroides faecium</name>
    <dbReference type="NCBI Taxonomy" id="2715212"/>
    <lineage>
        <taxon>Bacteria</taxon>
        <taxon>Pseudomonadati</taxon>
        <taxon>Bacteroidota</taxon>
        <taxon>Bacteroidia</taxon>
        <taxon>Bacteroidales</taxon>
        <taxon>Bacteroidaceae</taxon>
        <taxon>Bacteroides</taxon>
    </lineage>
</organism>
<dbReference type="EMBL" id="CP050831">
    <property type="protein sequence ID" value="QIU92946.1"/>
    <property type="molecule type" value="Genomic_DNA"/>
</dbReference>
<dbReference type="SUPFAM" id="SSF48452">
    <property type="entry name" value="TPR-like"/>
    <property type="match status" value="1"/>
</dbReference>
<dbReference type="InterPro" id="IPR011990">
    <property type="entry name" value="TPR-like_helical_dom_sf"/>
</dbReference>
<dbReference type="Pfam" id="PF07980">
    <property type="entry name" value="SusD_RagB"/>
    <property type="match status" value="1"/>
</dbReference>
<accession>A0A6H0KHQ5</accession>
<keyword evidence="5" id="KW-0998">Cell outer membrane</keyword>
<comment type="subcellular location">
    <subcellularLocation>
        <location evidence="1">Cell outer membrane</location>
    </subcellularLocation>
</comment>
<protein>
    <submittedName>
        <fullName evidence="8">RagB/SusD family nutrient uptake outer membrane protein</fullName>
    </submittedName>
</protein>
<dbReference type="Proteomes" id="UP000501780">
    <property type="component" value="Chromosome"/>
</dbReference>
<evidence type="ECO:0000259" key="6">
    <source>
        <dbReference type="Pfam" id="PF07980"/>
    </source>
</evidence>
<feature type="domain" description="SusD-like N-terminal" evidence="7">
    <location>
        <begin position="94"/>
        <end position="231"/>
    </location>
</feature>
<keyword evidence="3" id="KW-0732">Signal</keyword>
<dbReference type="GO" id="GO:0009279">
    <property type="term" value="C:cell outer membrane"/>
    <property type="evidence" value="ECO:0007669"/>
    <property type="project" value="UniProtKB-SubCell"/>
</dbReference>
<feature type="domain" description="RagB/SusD" evidence="6">
    <location>
        <begin position="371"/>
        <end position="490"/>
    </location>
</feature>
<evidence type="ECO:0000313" key="9">
    <source>
        <dbReference type="Proteomes" id="UP000501780"/>
    </source>
</evidence>
<dbReference type="PROSITE" id="PS51257">
    <property type="entry name" value="PROKAR_LIPOPROTEIN"/>
    <property type="match status" value="1"/>
</dbReference>
<evidence type="ECO:0000259" key="7">
    <source>
        <dbReference type="Pfam" id="PF14322"/>
    </source>
</evidence>
<dbReference type="RefSeq" id="WP_167959691.1">
    <property type="nucleotide sequence ID" value="NZ_CP050831.1"/>
</dbReference>
<dbReference type="KEGG" id="bfc:BacF7301_01725"/>
<evidence type="ECO:0000256" key="1">
    <source>
        <dbReference type="ARBA" id="ARBA00004442"/>
    </source>
</evidence>
<evidence type="ECO:0000256" key="4">
    <source>
        <dbReference type="ARBA" id="ARBA00023136"/>
    </source>
</evidence>
<evidence type="ECO:0000313" key="8">
    <source>
        <dbReference type="EMBL" id="QIU92946.1"/>
    </source>
</evidence>
<dbReference type="InterPro" id="IPR033985">
    <property type="entry name" value="SusD-like_N"/>
</dbReference>
<evidence type="ECO:0000256" key="2">
    <source>
        <dbReference type="ARBA" id="ARBA00006275"/>
    </source>
</evidence>
<dbReference type="Gene3D" id="1.25.40.390">
    <property type="match status" value="1"/>
</dbReference>
<keyword evidence="9" id="KW-1185">Reference proteome</keyword>
<comment type="similarity">
    <text evidence="2">Belongs to the SusD family.</text>
</comment>
<gene>
    <name evidence="8" type="ORF">BacF7301_01725</name>
</gene>